<sequence>MSRYLAAGLAALQTVDPKLRIDLASLADELDAEALRNSAGREVFTNPAKALAARVSGCQLALAGDNAATLALARHGSSVMLRIANQVVAATRLSDAVVALRAGTPPDALFHDEEIDGPAPQRLRVLALAGERTVVAARVAGLDDAYLVAAEDVPELLDAPVGSGGAVLAVRLEMAAVYLRLVRG</sequence>
<name>A0A654TC31_MYCTX</name>
<evidence type="ECO:0000313" key="2">
    <source>
        <dbReference type="Proteomes" id="UP000048289"/>
    </source>
</evidence>
<protein>
    <submittedName>
        <fullName evidence="1">TobH protein</fullName>
    </submittedName>
</protein>
<gene>
    <name evidence="1" type="ORF">ERS007681_02639</name>
</gene>
<dbReference type="GO" id="GO:0097367">
    <property type="term" value="F:carbohydrate derivative binding"/>
    <property type="evidence" value="ECO:0007669"/>
    <property type="project" value="InterPro"/>
</dbReference>
<dbReference type="SUPFAM" id="SSF53697">
    <property type="entry name" value="SIS domain"/>
    <property type="match status" value="1"/>
</dbReference>
<reference evidence="1 2" key="1">
    <citation type="submission" date="2015-03" db="EMBL/GenBank/DDBJ databases">
        <authorList>
            <consortium name="Pathogen Informatics"/>
        </authorList>
    </citation>
    <scope>NUCLEOTIDE SEQUENCE [LARGE SCALE GENOMIC DNA]</scope>
    <source>
        <strain evidence="1 2">G09901357</strain>
    </source>
</reference>
<dbReference type="AlphaFoldDB" id="A0A654TC31"/>
<dbReference type="InterPro" id="IPR046348">
    <property type="entry name" value="SIS_dom_sf"/>
</dbReference>
<dbReference type="GO" id="GO:1901135">
    <property type="term" value="P:carbohydrate derivative metabolic process"/>
    <property type="evidence" value="ECO:0007669"/>
    <property type="project" value="InterPro"/>
</dbReference>
<dbReference type="Proteomes" id="UP000048289">
    <property type="component" value="Unassembled WGS sequence"/>
</dbReference>
<evidence type="ECO:0000313" key="1">
    <source>
        <dbReference type="EMBL" id="CFE40781.1"/>
    </source>
</evidence>
<accession>A0A654TC31</accession>
<proteinExistence type="predicted"/>
<organism evidence="1 2">
    <name type="scientific">Mycobacterium tuberculosis</name>
    <dbReference type="NCBI Taxonomy" id="1773"/>
    <lineage>
        <taxon>Bacteria</taxon>
        <taxon>Bacillati</taxon>
        <taxon>Actinomycetota</taxon>
        <taxon>Actinomycetes</taxon>
        <taxon>Mycobacteriales</taxon>
        <taxon>Mycobacteriaceae</taxon>
        <taxon>Mycobacterium</taxon>
        <taxon>Mycobacterium tuberculosis complex</taxon>
    </lineage>
</organism>
<dbReference type="EMBL" id="CFOE01000368">
    <property type="protein sequence ID" value="CFE40781.1"/>
    <property type="molecule type" value="Genomic_DNA"/>
</dbReference>